<protein>
    <submittedName>
        <fullName evidence="2">Xyloside xylosyltransferase 1</fullName>
    </submittedName>
</protein>
<dbReference type="PANTHER" id="PTHR46612:SF1">
    <property type="entry name" value="XYLOSIDE XYLOSYLTRANSFERASE 1"/>
    <property type="match status" value="1"/>
</dbReference>
<dbReference type="Gene3D" id="3.90.550.10">
    <property type="entry name" value="Spore Coat Polysaccharide Biosynthesis Protein SpsA, Chain A"/>
    <property type="match status" value="1"/>
</dbReference>
<dbReference type="EMBL" id="HBUF01396065">
    <property type="protein sequence ID" value="CAG6735538.1"/>
    <property type="molecule type" value="Transcribed_RNA"/>
</dbReference>
<dbReference type="EMBL" id="HBUF01057851">
    <property type="protein sequence ID" value="CAG6624682.1"/>
    <property type="molecule type" value="Transcribed_RNA"/>
</dbReference>
<evidence type="ECO:0000256" key="1">
    <source>
        <dbReference type="SAM" id="Phobius"/>
    </source>
</evidence>
<sequence length="348" mass="40549">MLRNIWRLRFAALVVLAIIIIYSYITSKTSNSKSSNANEKVFLWCTFSRVKDYDTRFKTKFSNFVTSLKQYSDVAVSLNVIVDDDSENIAKQILENVFGNSTTAEHDNQIEVFYHSINPIVMQLEDMIETMKPFFTPGNDTYYGNALFYISLGLHKVVPHQQKKIILLDVDVQLRAPISRLYQHFYHFSPHALFGLSKELSPVYYHILQKYRKKFPKSHLGLSSMENGNQGFNSGVVLMDINKLRHSNVYKNVTKKSYVQHLSSKYSFVGHLGDQDFYTLLSFEHPELVYTLPCQWNRSLCQWWKFHGYRDVFDKYFHCPGDIFMYHGNCNTPIDQEHIAQAGTLLIK</sequence>
<keyword evidence="1" id="KW-0472">Membrane</keyword>
<dbReference type="AlphaFoldDB" id="A0A8D8Q3W9"/>
<dbReference type="GO" id="GO:0016266">
    <property type="term" value="P:protein O-linked glycosylation via N-acetyl-galactosamine"/>
    <property type="evidence" value="ECO:0007669"/>
    <property type="project" value="TreeGrafter"/>
</dbReference>
<dbReference type="InterPro" id="IPR042465">
    <property type="entry name" value="XXLT1"/>
</dbReference>
<dbReference type="InterPro" id="IPR002495">
    <property type="entry name" value="Glyco_trans_8"/>
</dbReference>
<dbReference type="PANTHER" id="PTHR46612">
    <property type="entry name" value="XYLOSIDE XYLOSYLTRANSFERASE 1"/>
    <property type="match status" value="1"/>
</dbReference>
<evidence type="ECO:0000313" key="2">
    <source>
        <dbReference type="EMBL" id="CAG6624681.1"/>
    </source>
</evidence>
<dbReference type="EMBL" id="HBUF01057850">
    <property type="protein sequence ID" value="CAG6624681.1"/>
    <property type="molecule type" value="Transcribed_RNA"/>
</dbReference>
<dbReference type="GO" id="GO:0140560">
    <property type="term" value="F:xylosyl alpha-1,3-xylosyltransferase activity"/>
    <property type="evidence" value="ECO:0007669"/>
    <property type="project" value="TreeGrafter"/>
</dbReference>
<dbReference type="SUPFAM" id="SSF53448">
    <property type="entry name" value="Nucleotide-diphospho-sugar transferases"/>
    <property type="match status" value="1"/>
</dbReference>
<organism evidence="2">
    <name type="scientific">Cacopsylla melanoneura</name>
    <dbReference type="NCBI Taxonomy" id="428564"/>
    <lineage>
        <taxon>Eukaryota</taxon>
        <taxon>Metazoa</taxon>
        <taxon>Ecdysozoa</taxon>
        <taxon>Arthropoda</taxon>
        <taxon>Hexapoda</taxon>
        <taxon>Insecta</taxon>
        <taxon>Pterygota</taxon>
        <taxon>Neoptera</taxon>
        <taxon>Paraneoptera</taxon>
        <taxon>Hemiptera</taxon>
        <taxon>Sternorrhyncha</taxon>
        <taxon>Psylloidea</taxon>
        <taxon>Psyllidae</taxon>
        <taxon>Psyllinae</taxon>
        <taxon>Cacopsylla</taxon>
    </lineage>
</organism>
<proteinExistence type="predicted"/>
<keyword evidence="1" id="KW-1133">Transmembrane helix</keyword>
<feature type="transmembrane region" description="Helical" evidence="1">
    <location>
        <begin position="6"/>
        <end position="25"/>
    </location>
</feature>
<reference evidence="2" key="1">
    <citation type="submission" date="2021-05" db="EMBL/GenBank/DDBJ databases">
        <authorList>
            <person name="Alioto T."/>
            <person name="Alioto T."/>
            <person name="Gomez Garrido J."/>
        </authorList>
    </citation>
    <scope>NUCLEOTIDE SEQUENCE</scope>
</reference>
<keyword evidence="2" id="KW-0808">Transferase</keyword>
<accession>A0A8D8Q3W9</accession>
<name>A0A8D8Q3W9_9HEMI</name>
<dbReference type="InterPro" id="IPR029044">
    <property type="entry name" value="Nucleotide-diphossugar_trans"/>
</dbReference>
<keyword evidence="1" id="KW-0812">Transmembrane</keyword>
<dbReference type="Pfam" id="PF01501">
    <property type="entry name" value="Glyco_transf_8"/>
    <property type="match status" value="1"/>
</dbReference>
<dbReference type="GO" id="GO:0005789">
    <property type="term" value="C:endoplasmic reticulum membrane"/>
    <property type="evidence" value="ECO:0007669"/>
    <property type="project" value="TreeGrafter"/>
</dbReference>